<dbReference type="Proteomes" id="UP000789525">
    <property type="component" value="Unassembled WGS sequence"/>
</dbReference>
<keyword evidence="2" id="KW-1185">Reference proteome</keyword>
<gene>
    <name evidence="1" type="ORF">ACOLOM_LOCUS4417</name>
</gene>
<organism evidence="1 2">
    <name type="scientific">Acaulospora colombiana</name>
    <dbReference type="NCBI Taxonomy" id="27376"/>
    <lineage>
        <taxon>Eukaryota</taxon>
        <taxon>Fungi</taxon>
        <taxon>Fungi incertae sedis</taxon>
        <taxon>Mucoromycota</taxon>
        <taxon>Glomeromycotina</taxon>
        <taxon>Glomeromycetes</taxon>
        <taxon>Diversisporales</taxon>
        <taxon>Acaulosporaceae</taxon>
        <taxon>Acaulospora</taxon>
    </lineage>
</organism>
<evidence type="ECO:0000313" key="1">
    <source>
        <dbReference type="EMBL" id="CAG8539573.1"/>
    </source>
</evidence>
<sequence length="113" mass="13378">MGEIIGGLRPDITKDTPRPFANLINKCWSSEPSDRPTMTEIVNQFYKWFWDMDDINEFCNSEKLRKRLMEEKPRQSSYIEKHPEAFHTSRPLGIEPLYMQNHNFDSKLASLEI</sequence>
<name>A0ACA9LSK7_9GLOM</name>
<protein>
    <submittedName>
        <fullName evidence="1">11463_t:CDS:1</fullName>
    </submittedName>
</protein>
<comment type="caution">
    <text evidence="1">The sequence shown here is derived from an EMBL/GenBank/DDBJ whole genome shotgun (WGS) entry which is preliminary data.</text>
</comment>
<evidence type="ECO:0000313" key="2">
    <source>
        <dbReference type="Proteomes" id="UP000789525"/>
    </source>
</evidence>
<accession>A0ACA9LSK7</accession>
<reference evidence="1" key="1">
    <citation type="submission" date="2021-06" db="EMBL/GenBank/DDBJ databases">
        <authorList>
            <person name="Kallberg Y."/>
            <person name="Tangrot J."/>
            <person name="Rosling A."/>
        </authorList>
    </citation>
    <scope>NUCLEOTIDE SEQUENCE</scope>
    <source>
        <strain evidence="1">CL356</strain>
    </source>
</reference>
<proteinExistence type="predicted"/>
<dbReference type="EMBL" id="CAJVPT010007263">
    <property type="protein sequence ID" value="CAG8539573.1"/>
    <property type="molecule type" value="Genomic_DNA"/>
</dbReference>